<feature type="compositionally biased region" description="Basic and acidic residues" evidence="1">
    <location>
        <begin position="251"/>
        <end position="260"/>
    </location>
</feature>
<dbReference type="EMBL" id="JAPDDP010000086">
    <property type="protein sequence ID" value="MDA0184775.1"/>
    <property type="molecule type" value="Genomic_DNA"/>
</dbReference>
<organism evidence="3 4">
    <name type="scientific">Solirubrobacter phytolaccae</name>
    <dbReference type="NCBI Taxonomy" id="1404360"/>
    <lineage>
        <taxon>Bacteria</taxon>
        <taxon>Bacillati</taxon>
        <taxon>Actinomycetota</taxon>
        <taxon>Thermoleophilia</taxon>
        <taxon>Solirubrobacterales</taxon>
        <taxon>Solirubrobacteraceae</taxon>
        <taxon>Solirubrobacter</taxon>
    </lineage>
</organism>
<dbReference type="Proteomes" id="UP001147653">
    <property type="component" value="Unassembled WGS sequence"/>
</dbReference>
<evidence type="ECO:0000256" key="2">
    <source>
        <dbReference type="SAM" id="Phobius"/>
    </source>
</evidence>
<reference evidence="3" key="1">
    <citation type="submission" date="2022-10" db="EMBL/GenBank/DDBJ databases">
        <title>The WGS of Solirubrobacter phytolaccae KCTC 29190.</title>
        <authorList>
            <person name="Jiang Z."/>
        </authorList>
    </citation>
    <scope>NUCLEOTIDE SEQUENCE</scope>
    <source>
        <strain evidence="3">KCTC 29190</strain>
    </source>
</reference>
<sequence>MHQTAPPHSNNGTTPDFFAARLGPDGDSCAACGGALAADQRYCLNCGARRAATRVPFPEPAVLVESGPASAPAPLVRRELPFPVWSGLAGVAAVSLGILAGILIMNQRGPETQAGAALVAATPTPVVAAPTAVPTVVATAEATVAAVTEFTPDWPAGTDGWTVQLQTLPKDGTTPQAIADAKAALTAQGAADVGALDSDEYASLDPSQYVLYSTVSTSKADAQGILDGIKANFPDAKVVEVSAAAAEPEATPEKETKEPEPAFESPEEAQKNMREAPDQVESEGTPPPADNEKPGGDSEATEF</sequence>
<name>A0A9X3SED8_9ACTN</name>
<keyword evidence="2" id="KW-0812">Transmembrane</keyword>
<evidence type="ECO:0000313" key="3">
    <source>
        <dbReference type="EMBL" id="MDA0184775.1"/>
    </source>
</evidence>
<evidence type="ECO:0000313" key="4">
    <source>
        <dbReference type="Proteomes" id="UP001147653"/>
    </source>
</evidence>
<protein>
    <submittedName>
        <fullName evidence="3">Uncharacterized protein</fullName>
    </submittedName>
</protein>
<keyword evidence="4" id="KW-1185">Reference proteome</keyword>
<dbReference type="RefSeq" id="WP_270029230.1">
    <property type="nucleotide sequence ID" value="NZ_JAPDDP010000086.1"/>
</dbReference>
<evidence type="ECO:0000256" key="1">
    <source>
        <dbReference type="SAM" id="MobiDB-lite"/>
    </source>
</evidence>
<feature type="transmembrane region" description="Helical" evidence="2">
    <location>
        <begin position="84"/>
        <end position="104"/>
    </location>
</feature>
<keyword evidence="2" id="KW-0472">Membrane</keyword>
<comment type="caution">
    <text evidence="3">The sequence shown here is derived from an EMBL/GenBank/DDBJ whole genome shotgun (WGS) entry which is preliminary data.</text>
</comment>
<dbReference type="AlphaFoldDB" id="A0A9X3SED8"/>
<feature type="region of interest" description="Disordered" evidence="1">
    <location>
        <begin position="243"/>
        <end position="303"/>
    </location>
</feature>
<keyword evidence="2" id="KW-1133">Transmembrane helix</keyword>
<proteinExistence type="predicted"/>
<feature type="compositionally biased region" description="Basic and acidic residues" evidence="1">
    <location>
        <begin position="268"/>
        <end position="277"/>
    </location>
</feature>
<accession>A0A9X3SED8</accession>
<gene>
    <name evidence="3" type="ORF">OJ997_31020</name>
</gene>